<sequence>MPTAGWWALVLVAFPALATGLPFTDRASSRPAVETIPFVKRTRLKLAKRDHEDAAIPNGAIGLGDRDDVFYTVSVTIGDTTTPLNIDTGSSDLWVITPECDTEECDMSSAPRYDIPEEKYLQTGRTTVDLRYGDSLTGSYARGLVVRDTVTLAGLTMENQTFAAVDDTDNYAITNGAAGVLGLGFPAQGFVQSAALIAELGATFDIDAFVEQIDKAGPIVPRLVTSGAIQEPLFAITLQRDTIDVSGKGQLTIGRLPEGVDNSSITWVPVRLYSSDEGGLSPPSFAPSEVYPLRWEVEIDGVFLDGEKLPDTRQQADGISTPSLSTLIDSGNSLIRGPSDVVNTILSQVSPAFASDPSAPPRLPCSTTHTLAFQIGGKMFPVDPRDFVAQVSPGDASECVADNVVGTDAPSAGALFSWVLGDPFLKSNMIVFYYGNLTHPSVDPPRVGFVSLVPPNAADLLHDAVERAWSADGNFGCEFDVLDGGRRRTDAWMCSNIGASTDFWRYSR</sequence>
<keyword evidence="5" id="KW-0645">Protease</keyword>
<dbReference type="InterPro" id="IPR001461">
    <property type="entry name" value="Aspartic_peptidase_A1"/>
</dbReference>
<feature type="active site" evidence="2">
    <location>
        <position position="87"/>
    </location>
</feature>
<dbReference type="STRING" id="154538.A0A1M2V7V0"/>
<evidence type="ECO:0000256" key="1">
    <source>
        <dbReference type="ARBA" id="ARBA00007447"/>
    </source>
</evidence>
<protein>
    <submittedName>
        <fullName evidence="5">Aspartic protease</fullName>
    </submittedName>
</protein>
<evidence type="ECO:0000313" key="5">
    <source>
        <dbReference type="EMBL" id="OJT03617.1"/>
    </source>
</evidence>
<dbReference type="PANTHER" id="PTHR47966:SF57">
    <property type="entry name" value="PEPTIDASE A1 DOMAIN-CONTAINING PROTEIN"/>
    <property type="match status" value="1"/>
</dbReference>
<organism evidence="5 6">
    <name type="scientific">Trametes pubescens</name>
    <name type="common">White-rot fungus</name>
    <dbReference type="NCBI Taxonomy" id="154538"/>
    <lineage>
        <taxon>Eukaryota</taxon>
        <taxon>Fungi</taxon>
        <taxon>Dikarya</taxon>
        <taxon>Basidiomycota</taxon>
        <taxon>Agaricomycotina</taxon>
        <taxon>Agaricomycetes</taxon>
        <taxon>Polyporales</taxon>
        <taxon>Polyporaceae</taxon>
        <taxon>Trametes</taxon>
    </lineage>
</organism>
<dbReference type="Pfam" id="PF00026">
    <property type="entry name" value="Asp"/>
    <property type="match status" value="1"/>
</dbReference>
<evidence type="ECO:0000256" key="3">
    <source>
        <dbReference type="SAM" id="SignalP"/>
    </source>
</evidence>
<dbReference type="SUPFAM" id="SSF50630">
    <property type="entry name" value="Acid proteases"/>
    <property type="match status" value="1"/>
</dbReference>
<keyword evidence="3" id="KW-0732">Signal</keyword>
<dbReference type="Gene3D" id="2.40.70.10">
    <property type="entry name" value="Acid Proteases"/>
    <property type="match status" value="2"/>
</dbReference>
<feature type="domain" description="Peptidase A1" evidence="4">
    <location>
        <begin position="71"/>
        <end position="450"/>
    </location>
</feature>
<feature type="signal peptide" evidence="3">
    <location>
        <begin position="1"/>
        <end position="20"/>
    </location>
</feature>
<dbReference type="CDD" id="cd05471">
    <property type="entry name" value="pepsin_like"/>
    <property type="match status" value="1"/>
</dbReference>
<evidence type="ECO:0000256" key="2">
    <source>
        <dbReference type="PIRSR" id="PIRSR601461-1"/>
    </source>
</evidence>
<keyword evidence="5" id="KW-0378">Hydrolase</keyword>
<evidence type="ECO:0000259" key="4">
    <source>
        <dbReference type="PROSITE" id="PS51767"/>
    </source>
</evidence>
<gene>
    <name evidence="5" type="ORF">TRAPUB_5645</name>
</gene>
<dbReference type="InterPro" id="IPR034164">
    <property type="entry name" value="Pepsin-like_dom"/>
</dbReference>
<comment type="similarity">
    <text evidence="1">Belongs to the peptidase A1 family.</text>
</comment>
<feature type="active site" evidence="2">
    <location>
        <position position="329"/>
    </location>
</feature>
<name>A0A1M2V7V0_TRAPU</name>
<dbReference type="OrthoDB" id="3089at2759"/>
<evidence type="ECO:0000313" key="6">
    <source>
        <dbReference type="Proteomes" id="UP000184267"/>
    </source>
</evidence>
<dbReference type="PRINTS" id="PR00792">
    <property type="entry name" value="PEPSIN"/>
</dbReference>
<proteinExistence type="inferred from homology"/>
<dbReference type="InterPro" id="IPR033121">
    <property type="entry name" value="PEPTIDASE_A1"/>
</dbReference>
<dbReference type="GO" id="GO:0004190">
    <property type="term" value="F:aspartic-type endopeptidase activity"/>
    <property type="evidence" value="ECO:0007669"/>
    <property type="project" value="InterPro"/>
</dbReference>
<dbReference type="GO" id="GO:0006508">
    <property type="term" value="P:proteolysis"/>
    <property type="evidence" value="ECO:0007669"/>
    <property type="project" value="UniProtKB-KW"/>
</dbReference>
<dbReference type="InterPro" id="IPR021109">
    <property type="entry name" value="Peptidase_aspartic_dom_sf"/>
</dbReference>
<dbReference type="OMA" id="MENQTFA"/>
<dbReference type="PANTHER" id="PTHR47966">
    <property type="entry name" value="BETA-SITE APP-CLEAVING ENZYME, ISOFORM A-RELATED"/>
    <property type="match status" value="1"/>
</dbReference>
<reference evidence="5 6" key="1">
    <citation type="submission" date="2016-10" db="EMBL/GenBank/DDBJ databases">
        <title>Genome sequence of the basidiomycete white-rot fungus Trametes pubescens.</title>
        <authorList>
            <person name="Makela M.R."/>
            <person name="Granchi Z."/>
            <person name="Peng M."/>
            <person name="De Vries R.P."/>
            <person name="Grigoriev I."/>
            <person name="Riley R."/>
            <person name="Hilden K."/>
        </authorList>
    </citation>
    <scope>NUCLEOTIDE SEQUENCE [LARGE SCALE GENOMIC DNA]</scope>
    <source>
        <strain evidence="5 6">FBCC735</strain>
    </source>
</reference>
<keyword evidence="6" id="KW-1185">Reference proteome</keyword>
<dbReference type="PROSITE" id="PS51767">
    <property type="entry name" value="PEPTIDASE_A1"/>
    <property type="match status" value="1"/>
</dbReference>
<accession>A0A1M2V7V0</accession>
<feature type="chain" id="PRO_5012251046" evidence="3">
    <location>
        <begin position="21"/>
        <end position="508"/>
    </location>
</feature>
<dbReference type="EMBL" id="MNAD01001602">
    <property type="protein sequence ID" value="OJT03617.1"/>
    <property type="molecule type" value="Genomic_DNA"/>
</dbReference>
<dbReference type="Proteomes" id="UP000184267">
    <property type="component" value="Unassembled WGS sequence"/>
</dbReference>
<dbReference type="AlphaFoldDB" id="A0A1M2V7V0"/>
<comment type="caution">
    <text evidence="5">The sequence shown here is derived from an EMBL/GenBank/DDBJ whole genome shotgun (WGS) entry which is preliminary data.</text>
</comment>